<protein>
    <submittedName>
        <fullName evidence="2">Uncharacterized protein</fullName>
    </submittedName>
</protein>
<proteinExistence type="predicted"/>
<sequence length="74" mass="8151">MTRIEIEEMFAALARAEAAFELARDLGDAIALVLADAGQPELKARLMELREKNDADRSRRHEKLTAAAARLGDS</sequence>
<reference evidence="2 3" key="1">
    <citation type="submission" date="2020-12" db="EMBL/GenBank/DDBJ databases">
        <title>FDA dAtabase for Regulatory Grade micrObial Sequences (FDA-ARGOS): Supporting development and validation of Infectious Disease Dx tests.</title>
        <authorList>
            <person name="Sproer C."/>
            <person name="Gronow S."/>
            <person name="Severitt S."/>
            <person name="Schroder I."/>
            <person name="Tallon L."/>
            <person name="Sadzewicz L."/>
            <person name="Zhao X."/>
            <person name="Boylan J."/>
            <person name="Ott S."/>
            <person name="Bowen H."/>
            <person name="Vavikolanu K."/>
            <person name="Mehta A."/>
            <person name="Aluvathingal J."/>
            <person name="Nadendla S."/>
            <person name="Lowell S."/>
            <person name="Myers T."/>
            <person name="Yan Y."/>
            <person name="Sichtig H."/>
        </authorList>
    </citation>
    <scope>NUCLEOTIDE SEQUENCE [LARGE SCALE GENOMIC DNA]</scope>
    <source>
        <strain evidence="2 3">FDAARGOS_881</strain>
    </source>
</reference>
<evidence type="ECO:0000256" key="1">
    <source>
        <dbReference type="SAM" id="MobiDB-lite"/>
    </source>
</evidence>
<dbReference type="EMBL" id="CP065713">
    <property type="protein sequence ID" value="QPT09699.1"/>
    <property type="molecule type" value="Genomic_DNA"/>
</dbReference>
<gene>
    <name evidence="2" type="ORF">I6G38_05435</name>
</gene>
<dbReference type="AlphaFoldDB" id="A0A7T3ADT7"/>
<feature type="region of interest" description="Disordered" evidence="1">
    <location>
        <begin position="53"/>
        <end position="74"/>
    </location>
</feature>
<accession>A0A7T3ADT7</accession>
<name>A0A7T3ADT7_SPHPI</name>
<evidence type="ECO:0000313" key="3">
    <source>
        <dbReference type="Proteomes" id="UP000594836"/>
    </source>
</evidence>
<organism evidence="2 3">
    <name type="scientific">Sphingomonas paucimobilis</name>
    <name type="common">Pseudomonas paucimobilis</name>
    <dbReference type="NCBI Taxonomy" id="13689"/>
    <lineage>
        <taxon>Bacteria</taxon>
        <taxon>Pseudomonadati</taxon>
        <taxon>Pseudomonadota</taxon>
        <taxon>Alphaproteobacteria</taxon>
        <taxon>Sphingomonadales</taxon>
        <taxon>Sphingomonadaceae</taxon>
        <taxon>Sphingomonas</taxon>
    </lineage>
</organism>
<dbReference type="Proteomes" id="UP000594836">
    <property type="component" value="Chromosome"/>
</dbReference>
<evidence type="ECO:0000313" key="2">
    <source>
        <dbReference type="EMBL" id="QPT09699.1"/>
    </source>
</evidence>
<dbReference type="RefSeq" id="WP_197939198.1">
    <property type="nucleotide sequence ID" value="NZ_CP065713.1"/>
</dbReference>